<evidence type="ECO:0000313" key="2">
    <source>
        <dbReference type="Proteomes" id="UP001175227"/>
    </source>
</evidence>
<reference evidence="1" key="1">
    <citation type="submission" date="2023-06" db="EMBL/GenBank/DDBJ databases">
        <authorList>
            <consortium name="Lawrence Berkeley National Laboratory"/>
            <person name="Ahrendt S."/>
            <person name="Sahu N."/>
            <person name="Indic B."/>
            <person name="Wong-Bajracharya J."/>
            <person name="Merenyi Z."/>
            <person name="Ke H.-M."/>
            <person name="Monk M."/>
            <person name="Kocsube S."/>
            <person name="Drula E."/>
            <person name="Lipzen A."/>
            <person name="Balint B."/>
            <person name="Henrissat B."/>
            <person name="Andreopoulos B."/>
            <person name="Martin F.M."/>
            <person name="Harder C.B."/>
            <person name="Rigling D."/>
            <person name="Ford K.L."/>
            <person name="Foster G.D."/>
            <person name="Pangilinan J."/>
            <person name="Papanicolaou A."/>
            <person name="Barry K."/>
            <person name="LaButti K."/>
            <person name="Viragh M."/>
            <person name="Koriabine M."/>
            <person name="Yan M."/>
            <person name="Riley R."/>
            <person name="Champramary S."/>
            <person name="Plett K.L."/>
            <person name="Tsai I.J."/>
            <person name="Slot J."/>
            <person name="Sipos G."/>
            <person name="Plett J."/>
            <person name="Nagy L.G."/>
            <person name="Grigoriev I.V."/>
        </authorList>
    </citation>
    <scope>NUCLEOTIDE SEQUENCE</scope>
    <source>
        <strain evidence="1">ICMP 16352</strain>
    </source>
</reference>
<organism evidence="1 2">
    <name type="scientific">Armillaria novae-zelandiae</name>
    <dbReference type="NCBI Taxonomy" id="153914"/>
    <lineage>
        <taxon>Eukaryota</taxon>
        <taxon>Fungi</taxon>
        <taxon>Dikarya</taxon>
        <taxon>Basidiomycota</taxon>
        <taxon>Agaricomycotina</taxon>
        <taxon>Agaricomycetes</taxon>
        <taxon>Agaricomycetidae</taxon>
        <taxon>Agaricales</taxon>
        <taxon>Marasmiineae</taxon>
        <taxon>Physalacriaceae</taxon>
        <taxon>Armillaria</taxon>
    </lineage>
</organism>
<name>A0AA39PEK3_9AGAR</name>
<comment type="caution">
    <text evidence="1">The sequence shown here is derived from an EMBL/GenBank/DDBJ whole genome shotgun (WGS) entry which is preliminary data.</text>
</comment>
<dbReference type="EMBL" id="JAUEPR010000007">
    <property type="protein sequence ID" value="KAK0482746.1"/>
    <property type="molecule type" value="Genomic_DNA"/>
</dbReference>
<proteinExistence type="predicted"/>
<dbReference type="Proteomes" id="UP001175227">
    <property type="component" value="Unassembled WGS sequence"/>
</dbReference>
<accession>A0AA39PEK3</accession>
<keyword evidence="2" id="KW-1185">Reference proteome</keyword>
<gene>
    <name evidence="1" type="ORF">IW261DRAFT_1469576</name>
</gene>
<evidence type="ECO:0000313" key="1">
    <source>
        <dbReference type="EMBL" id="KAK0482746.1"/>
    </source>
</evidence>
<protein>
    <submittedName>
        <fullName evidence="1">Uncharacterized protein</fullName>
    </submittedName>
</protein>
<dbReference type="AlphaFoldDB" id="A0AA39PEK3"/>
<sequence length="121" mass="13467">MMVLITSIWMCERRSLASVVEPLVCLVSPIWNRDSVIGLKFSLNALYLLPQCTSPLAVAILVSLSPRLDSHCLEALYTASLTPTFAFSTAIGKPYAPHVHCYLVLMFAAPTISWRFRVSYC</sequence>